<feature type="active site" description="Nucleophile" evidence="5">
    <location>
        <position position="97"/>
    </location>
</feature>
<feature type="binding site" evidence="6">
    <location>
        <position position="136"/>
    </location>
    <ligand>
        <name>Ca(2+)</name>
        <dbReference type="ChEBI" id="CHEBI:29108"/>
    </ligand>
</feature>
<keyword evidence="3" id="KW-0964">Secreted</keyword>
<sequence length="451" mass="49753">MKCSDGTFLKVEDESTIENSDFNPNKTTKFIVHGFIDTPLSNWVRDMKDELIKAGDMNIIVVDWAGGSLPLYTQATANTRLNKYDMDPGDIHIIGHSLGAHTAGYAGAMIPKLGRITGLDPAEPFFQGMPPHVRLDPTDAEFVDVIHTDGKGIIFLGYGMSQPCGHLDFYPNNGKEQPGCDITQTPLVPLTLIRQVHQSPQIPLSDTNSDLEEASRVLVACNHIRAIKLFIDSINTQCPYIGHQCSNFDQFMAGKCFTCKPGATNCAVMGYHASTSPGIENNEVAPSRLPDLVGNKYYLTTGREFPFCRRLYRVRIELAKPRMAESWVQGFIKASVYSSAGVIHVDLTPSGDTKLEHGTTFTSVVSHPVDLGGNIRKVELSWEYELNVLEPKTICLFWCNDHLYVESVSVEEMALPGRGKRNVPFSSKLCPKGKKSYSDIASRGKGVFVDS</sequence>
<evidence type="ECO:0000256" key="1">
    <source>
        <dbReference type="ARBA" id="ARBA00004613"/>
    </source>
</evidence>
<dbReference type="InterPro" id="IPR013818">
    <property type="entry name" value="Lipase"/>
</dbReference>
<dbReference type="Proteomes" id="UP000292052">
    <property type="component" value="Unassembled WGS sequence"/>
</dbReference>
<comment type="similarity">
    <text evidence="2 7">Belongs to the AB hydrolase superfamily. Lipase family.</text>
</comment>
<comment type="subcellular location">
    <subcellularLocation>
        <location evidence="1">Secreted</location>
    </subcellularLocation>
</comment>
<dbReference type="SUPFAM" id="SSF53474">
    <property type="entry name" value="alpha/beta-Hydrolases"/>
    <property type="match status" value="1"/>
</dbReference>
<evidence type="ECO:0000256" key="7">
    <source>
        <dbReference type="RuleBase" id="RU004262"/>
    </source>
</evidence>
<evidence type="ECO:0000313" key="10">
    <source>
        <dbReference type="Proteomes" id="UP000292052"/>
    </source>
</evidence>
<evidence type="ECO:0000256" key="6">
    <source>
        <dbReference type="PIRSR" id="PIRSR000865-2"/>
    </source>
</evidence>
<evidence type="ECO:0000313" key="9">
    <source>
        <dbReference type="EMBL" id="RZC43122.1"/>
    </source>
</evidence>
<dbReference type="GO" id="GO:0005615">
    <property type="term" value="C:extracellular space"/>
    <property type="evidence" value="ECO:0007669"/>
    <property type="project" value="TreeGrafter"/>
</dbReference>
<keyword evidence="6" id="KW-0106">Calcium</keyword>
<dbReference type="PRINTS" id="PR00821">
    <property type="entry name" value="TAGLIPASE"/>
</dbReference>
<evidence type="ECO:0000256" key="5">
    <source>
        <dbReference type="PIRSR" id="PIRSR000865-1"/>
    </source>
</evidence>
<dbReference type="GO" id="GO:0046872">
    <property type="term" value="F:metal ion binding"/>
    <property type="evidence" value="ECO:0007669"/>
    <property type="project" value="UniProtKB-KW"/>
</dbReference>
<dbReference type="InterPro" id="IPR000734">
    <property type="entry name" value="TAG_lipase"/>
</dbReference>
<reference evidence="9 10" key="1">
    <citation type="submission" date="2017-03" db="EMBL/GenBank/DDBJ databases">
        <title>Genome of the blue death feigning beetle - Asbolus verrucosus.</title>
        <authorList>
            <person name="Rider S.D."/>
        </authorList>
    </citation>
    <scope>NUCLEOTIDE SEQUENCE [LARGE SCALE GENOMIC DNA]</scope>
    <source>
        <strain evidence="9">Butters</strain>
        <tissue evidence="9">Head and leg muscle</tissue>
    </source>
</reference>
<dbReference type="EMBL" id="QDEB01001707">
    <property type="protein sequence ID" value="RZC43122.1"/>
    <property type="molecule type" value="Genomic_DNA"/>
</dbReference>
<dbReference type="OrthoDB" id="199913at2759"/>
<comment type="caution">
    <text evidence="9">The sequence shown here is derived from an EMBL/GenBank/DDBJ whole genome shotgun (WGS) entry which is preliminary data.</text>
</comment>
<evidence type="ECO:0000256" key="2">
    <source>
        <dbReference type="ARBA" id="ARBA00010701"/>
    </source>
</evidence>
<feature type="non-terminal residue" evidence="9">
    <location>
        <position position="451"/>
    </location>
</feature>
<dbReference type="GO" id="GO:0016042">
    <property type="term" value="P:lipid catabolic process"/>
    <property type="evidence" value="ECO:0007669"/>
    <property type="project" value="TreeGrafter"/>
</dbReference>
<dbReference type="InterPro" id="IPR016272">
    <property type="entry name" value="Lipase_LIPH"/>
</dbReference>
<dbReference type="PRINTS" id="PR00823">
    <property type="entry name" value="PANCLIPASE"/>
</dbReference>
<dbReference type="PANTHER" id="PTHR11610:SF173">
    <property type="entry name" value="LIPASE DOMAIN-CONTAINING PROTEIN-RELATED"/>
    <property type="match status" value="1"/>
</dbReference>
<feature type="domain" description="Lipase" evidence="8">
    <location>
        <begin position="11"/>
        <end position="280"/>
    </location>
</feature>
<feature type="active site" description="Charge relay system" evidence="5">
    <location>
        <position position="223"/>
    </location>
</feature>
<dbReference type="AlphaFoldDB" id="A0A482WD06"/>
<feature type="binding site" evidence="6">
    <location>
        <position position="134"/>
    </location>
    <ligand>
        <name>Ca(2+)</name>
        <dbReference type="ChEBI" id="CHEBI:29108"/>
    </ligand>
</feature>
<protein>
    <submittedName>
        <fullName evidence="9">Pancreatic triacylglycerol lipase-like</fullName>
    </submittedName>
</protein>
<feature type="active site" description="Charge relay system" evidence="5">
    <location>
        <position position="120"/>
    </location>
</feature>
<accession>A0A482WD06</accession>
<feature type="binding site" evidence="6">
    <location>
        <position position="139"/>
    </location>
    <ligand>
        <name>Ca(2+)</name>
        <dbReference type="ChEBI" id="CHEBI:29108"/>
    </ligand>
</feature>
<dbReference type="STRING" id="1661398.A0A482WD06"/>
<keyword evidence="10" id="KW-1185">Reference proteome</keyword>
<keyword evidence="4" id="KW-1015">Disulfide bond</keyword>
<dbReference type="GO" id="GO:0017171">
    <property type="term" value="F:serine hydrolase activity"/>
    <property type="evidence" value="ECO:0007669"/>
    <property type="project" value="TreeGrafter"/>
</dbReference>
<dbReference type="Gene3D" id="3.40.50.1820">
    <property type="entry name" value="alpha/beta hydrolase"/>
    <property type="match status" value="1"/>
</dbReference>
<evidence type="ECO:0000259" key="8">
    <source>
        <dbReference type="Pfam" id="PF00151"/>
    </source>
</evidence>
<dbReference type="GO" id="GO:0004806">
    <property type="term" value="F:triacylglycerol lipase activity"/>
    <property type="evidence" value="ECO:0007669"/>
    <property type="project" value="InterPro"/>
</dbReference>
<proteinExistence type="inferred from homology"/>
<dbReference type="Pfam" id="PF00151">
    <property type="entry name" value="Lipase"/>
    <property type="match status" value="1"/>
</dbReference>
<gene>
    <name evidence="9" type="ORF">BDFB_006935</name>
</gene>
<organism evidence="9 10">
    <name type="scientific">Asbolus verrucosus</name>
    <name type="common">Desert ironclad beetle</name>
    <dbReference type="NCBI Taxonomy" id="1661398"/>
    <lineage>
        <taxon>Eukaryota</taxon>
        <taxon>Metazoa</taxon>
        <taxon>Ecdysozoa</taxon>
        <taxon>Arthropoda</taxon>
        <taxon>Hexapoda</taxon>
        <taxon>Insecta</taxon>
        <taxon>Pterygota</taxon>
        <taxon>Neoptera</taxon>
        <taxon>Endopterygota</taxon>
        <taxon>Coleoptera</taxon>
        <taxon>Polyphaga</taxon>
        <taxon>Cucujiformia</taxon>
        <taxon>Tenebrionidae</taxon>
        <taxon>Pimeliinae</taxon>
        <taxon>Asbolus</taxon>
    </lineage>
</organism>
<evidence type="ECO:0000256" key="3">
    <source>
        <dbReference type="ARBA" id="ARBA00022525"/>
    </source>
</evidence>
<dbReference type="CDD" id="cd00707">
    <property type="entry name" value="Pancreat_lipase_like"/>
    <property type="match status" value="1"/>
</dbReference>
<dbReference type="PANTHER" id="PTHR11610">
    <property type="entry name" value="LIPASE"/>
    <property type="match status" value="1"/>
</dbReference>
<dbReference type="PIRSF" id="PIRSF000865">
    <property type="entry name" value="Lipoprotein_lipase_LIPH"/>
    <property type="match status" value="1"/>
</dbReference>
<dbReference type="InterPro" id="IPR029058">
    <property type="entry name" value="AB_hydrolase_fold"/>
</dbReference>
<dbReference type="InterPro" id="IPR002331">
    <property type="entry name" value="Lipase_panc"/>
</dbReference>
<evidence type="ECO:0000256" key="4">
    <source>
        <dbReference type="ARBA" id="ARBA00023157"/>
    </source>
</evidence>
<dbReference type="InterPro" id="IPR033906">
    <property type="entry name" value="Lipase_N"/>
</dbReference>
<name>A0A482WD06_ASBVE</name>
<keyword evidence="6" id="KW-0479">Metal-binding</keyword>